<feature type="region of interest" description="Disordered" evidence="1">
    <location>
        <begin position="1"/>
        <end position="74"/>
    </location>
</feature>
<dbReference type="RefSeq" id="XP_007412426.1">
    <property type="nucleotide sequence ID" value="XM_007412364.1"/>
</dbReference>
<reference evidence="3" key="1">
    <citation type="journal article" date="2011" name="Proc. Natl. Acad. Sci. U.S.A.">
        <title>Obligate biotrophy features unraveled by the genomic analysis of rust fungi.</title>
        <authorList>
            <person name="Duplessis S."/>
            <person name="Cuomo C.A."/>
            <person name="Lin Y.-C."/>
            <person name="Aerts A."/>
            <person name="Tisserant E."/>
            <person name="Veneault-Fourrey C."/>
            <person name="Joly D.L."/>
            <person name="Hacquard S."/>
            <person name="Amselem J."/>
            <person name="Cantarel B.L."/>
            <person name="Chiu R."/>
            <person name="Coutinho P.M."/>
            <person name="Feau N."/>
            <person name="Field M."/>
            <person name="Frey P."/>
            <person name="Gelhaye E."/>
            <person name="Goldberg J."/>
            <person name="Grabherr M.G."/>
            <person name="Kodira C.D."/>
            <person name="Kohler A."/>
            <person name="Kuees U."/>
            <person name="Lindquist E.A."/>
            <person name="Lucas S.M."/>
            <person name="Mago R."/>
            <person name="Mauceli E."/>
            <person name="Morin E."/>
            <person name="Murat C."/>
            <person name="Pangilinan J.L."/>
            <person name="Park R."/>
            <person name="Pearson M."/>
            <person name="Quesneville H."/>
            <person name="Rouhier N."/>
            <person name="Sakthikumar S."/>
            <person name="Salamov A.A."/>
            <person name="Schmutz J."/>
            <person name="Selles B."/>
            <person name="Shapiro H."/>
            <person name="Tanguay P."/>
            <person name="Tuskan G.A."/>
            <person name="Henrissat B."/>
            <person name="Van de Peer Y."/>
            <person name="Rouze P."/>
            <person name="Ellis J.G."/>
            <person name="Dodds P.N."/>
            <person name="Schein J.E."/>
            <person name="Zhong S."/>
            <person name="Hamelin R.C."/>
            <person name="Grigoriev I.V."/>
            <person name="Szabo L.J."/>
            <person name="Martin F."/>
        </authorList>
    </citation>
    <scope>NUCLEOTIDE SEQUENCE [LARGE SCALE GENOMIC DNA]</scope>
    <source>
        <strain evidence="3">98AG31 / pathotype 3-4-7</strain>
    </source>
</reference>
<name>F4RTQ2_MELLP</name>
<dbReference type="HOGENOM" id="CLU_1750099_0_0_1"/>
<dbReference type="KEGG" id="mlr:MELLADRAFT_89532"/>
<dbReference type="VEuPathDB" id="FungiDB:MELLADRAFT_89532"/>
<dbReference type="Proteomes" id="UP000001072">
    <property type="component" value="Unassembled WGS sequence"/>
</dbReference>
<evidence type="ECO:0000313" key="2">
    <source>
        <dbReference type="EMBL" id="EGG04297.1"/>
    </source>
</evidence>
<gene>
    <name evidence="2" type="ORF">MELLADRAFT_89532</name>
</gene>
<keyword evidence="3" id="KW-1185">Reference proteome</keyword>
<organism evidence="3">
    <name type="scientific">Melampsora larici-populina (strain 98AG31 / pathotype 3-4-7)</name>
    <name type="common">Poplar leaf rust fungus</name>
    <dbReference type="NCBI Taxonomy" id="747676"/>
    <lineage>
        <taxon>Eukaryota</taxon>
        <taxon>Fungi</taxon>
        <taxon>Dikarya</taxon>
        <taxon>Basidiomycota</taxon>
        <taxon>Pucciniomycotina</taxon>
        <taxon>Pucciniomycetes</taxon>
        <taxon>Pucciniales</taxon>
        <taxon>Melampsoraceae</taxon>
        <taxon>Melampsora</taxon>
    </lineage>
</organism>
<dbReference type="AlphaFoldDB" id="F4RTQ2"/>
<dbReference type="InParanoid" id="F4RTQ2"/>
<evidence type="ECO:0000256" key="1">
    <source>
        <dbReference type="SAM" id="MobiDB-lite"/>
    </source>
</evidence>
<dbReference type="EMBL" id="GL883119">
    <property type="protein sequence ID" value="EGG04297.1"/>
    <property type="molecule type" value="Genomic_DNA"/>
</dbReference>
<feature type="compositionally biased region" description="Polar residues" evidence="1">
    <location>
        <begin position="30"/>
        <end position="46"/>
    </location>
</feature>
<accession>F4RTQ2</accession>
<sequence length="149" mass="16368">MSSQPSRTYQQSMSSSSNPISHPHPESPSFYWQSGTAHPSNYNYNGSHPFGVDRNHRSLIEPNPGDNGHIIGNGLPLRIDQCALHRNASNSNQIEQLPSPNASQSYQFLHQQSPVAPCNDDPPRFFSQPINVDHQIGGITPQKTVASAN</sequence>
<protein>
    <submittedName>
        <fullName evidence="2">Uncharacterized protein</fullName>
    </submittedName>
</protein>
<feature type="compositionally biased region" description="Low complexity" evidence="1">
    <location>
        <begin position="1"/>
        <end position="21"/>
    </location>
</feature>
<evidence type="ECO:0000313" key="3">
    <source>
        <dbReference type="Proteomes" id="UP000001072"/>
    </source>
</evidence>
<dbReference type="GeneID" id="18935235"/>
<proteinExistence type="predicted"/>